<gene>
    <name evidence="1" type="ORF">MUN86_26370</name>
</gene>
<keyword evidence="2" id="KW-1185">Reference proteome</keyword>
<reference evidence="1" key="1">
    <citation type="submission" date="2022-04" db="EMBL/GenBank/DDBJ databases">
        <title>Hymenobacter sp. isolated from the air.</title>
        <authorList>
            <person name="Won M."/>
            <person name="Lee C.-M."/>
            <person name="Woen H.-Y."/>
            <person name="Kwon S.-W."/>
        </authorList>
    </citation>
    <scope>NUCLEOTIDE SEQUENCE</scope>
    <source>
        <strain evidence="1">5420S-77</strain>
        <plasmid evidence="1">unnamed3</plasmid>
    </source>
</reference>
<evidence type="ECO:0000313" key="1">
    <source>
        <dbReference type="EMBL" id="UOQ69031.1"/>
    </source>
</evidence>
<keyword evidence="1" id="KW-0614">Plasmid</keyword>
<proteinExistence type="predicted"/>
<geneLocation type="plasmid" evidence="1 2">
    <name>unnamed3</name>
</geneLocation>
<dbReference type="RefSeq" id="WP_245126783.1">
    <property type="nucleotide sequence ID" value="NZ_CP095064.1"/>
</dbReference>
<evidence type="ECO:0000313" key="2">
    <source>
        <dbReference type="Proteomes" id="UP000830401"/>
    </source>
</evidence>
<dbReference type="Proteomes" id="UP000830401">
    <property type="component" value="Plasmid unnamed3"/>
</dbReference>
<organism evidence="1 2">
    <name type="scientific">Hymenobacter volaticus</name>
    <dbReference type="NCBI Taxonomy" id="2932254"/>
    <lineage>
        <taxon>Bacteria</taxon>
        <taxon>Pseudomonadati</taxon>
        <taxon>Bacteroidota</taxon>
        <taxon>Cytophagia</taxon>
        <taxon>Cytophagales</taxon>
        <taxon>Hymenobacteraceae</taxon>
        <taxon>Hymenobacter</taxon>
    </lineage>
</organism>
<dbReference type="EMBL" id="CP095064">
    <property type="protein sequence ID" value="UOQ69031.1"/>
    <property type="molecule type" value="Genomic_DNA"/>
</dbReference>
<name>A0ABY4GE46_9BACT</name>
<accession>A0ABY4GE46</accession>
<sequence>MAKQRNWPATCRVAYGHIYLYGVNLHQFVGGAFFQDHDFCVFTEEQGTYAADAVLYDYFLVKRIRLREQ</sequence>
<protein>
    <submittedName>
        <fullName evidence="1">Uncharacterized protein</fullName>
    </submittedName>
</protein>